<dbReference type="EMBL" id="JAAAIN010004152">
    <property type="protein sequence ID" value="KAG0282627.1"/>
    <property type="molecule type" value="Genomic_DNA"/>
</dbReference>
<dbReference type="OrthoDB" id="2446308at2759"/>
<proteinExistence type="predicted"/>
<keyword evidence="2" id="KW-1185">Reference proteome</keyword>
<evidence type="ECO:0000313" key="1">
    <source>
        <dbReference type="EMBL" id="KAG0282627.1"/>
    </source>
</evidence>
<sequence>MDYTSDISTTTTTSIYNANDISNNSTIQAGIQSNRSINEHISEPTQSYQSSIFTAMEPQEPYPSDTRLALTQVLTSFQGANSILLGSNSSPSIDSISTFTDHSRSAAAPAHMLAPPEATSLGTDESLDMSNDNLSAFTRAALPRRRYATRDYSTGSISSDDWLHHPDVVAFNTQDTTQGTSSSADVY</sequence>
<reference evidence="1" key="1">
    <citation type="journal article" date="2020" name="Fungal Divers.">
        <title>Resolving the Mortierellaceae phylogeny through synthesis of multi-gene phylogenetics and phylogenomics.</title>
        <authorList>
            <person name="Vandepol N."/>
            <person name="Liber J."/>
            <person name="Desiro A."/>
            <person name="Na H."/>
            <person name="Kennedy M."/>
            <person name="Barry K."/>
            <person name="Grigoriev I.V."/>
            <person name="Miller A.N."/>
            <person name="O'Donnell K."/>
            <person name="Stajich J.E."/>
            <person name="Bonito G."/>
        </authorList>
    </citation>
    <scope>NUCLEOTIDE SEQUENCE</scope>
    <source>
        <strain evidence="1">NVP60</strain>
    </source>
</reference>
<comment type="caution">
    <text evidence="1">The sequence shown here is derived from an EMBL/GenBank/DDBJ whole genome shotgun (WGS) entry which is preliminary data.</text>
</comment>
<dbReference type="Proteomes" id="UP000823405">
    <property type="component" value="Unassembled WGS sequence"/>
</dbReference>
<organism evidence="1 2">
    <name type="scientific">Linnemannia gamsii</name>
    <dbReference type="NCBI Taxonomy" id="64522"/>
    <lineage>
        <taxon>Eukaryota</taxon>
        <taxon>Fungi</taxon>
        <taxon>Fungi incertae sedis</taxon>
        <taxon>Mucoromycota</taxon>
        <taxon>Mortierellomycotina</taxon>
        <taxon>Mortierellomycetes</taxon>
        <taxon>Mortierellales</taxon>
        <taxon>Mortierellaceae</taxon>
        <taxon>Linnemannia</taxon>
    </lineage>
</organism>
<name>A0A9P6UEH0_9FUNG</name>
<accession>A0A9P6UEH0</accession>
<protein>
    <submittedName>
        <fullName evidence="1">Uncharacterized protein</fullName>
    </submittedName>
</protein>
<gene>
    <name evidence="1" type="ORF">BGZ97_008907</name>
</gene>
<dbReference type="AlphaFoldDB" id="A0A9P6UEH0"/>
<evidence type="ECO:0000313" key="2">
    <source>
        <dbReference type="Proteomes" id="UP000823405"/>
    </source>
</evidence>